<dbReference type="SUPFAM" id="SSF53335">
    <property type="entry name" value="S-adenosyl-L-methionine-dependent methyltransferases"/>
    <property type="match status" value="1"/>
</dbReference>
<dbReference type="OrthoDB" id="1368803at2759"/>
<dbReference type="PANTHER" id="PTHR10738:SF0">
    <property type="entry name" value="PROTEIN ARGININE N-METHYLTRANSFERASE 5"/>
    <property type="match status" value="1"/>
</dbReference>
<dbReference type="InterPro" id="IPR025799">
    <property type="entry name" value="Arg_MeTrfase"/>
</dbReference>
<feature type="domain" description="PRMT5 TIM barrel" evidence="7">
    <location>
        <begin position="40"/>
        <end position="284"/>
    </location>
</feature>
<dbReference type="InterPro" id="IPR029063">
    <property type="entry name" value="SAM-dependent_MTases_sf"/>
</dbReference>
<dbReference type="PROSITE" id="PS51678">
    <property type="entry name" value="SAM_MT_PRMT"/>
    <property type="match status" value="1"/>
</dbReference>
<reference evidence="10" key="2">
    <citation type="submission" date="2025-08" db="UniProtKB">
        <authorList>
            <consortium name="RefSeq"/>
        </authorList>
    </citation>
    <scope>IDENTIFICATION</scope>
    <source>
        <tissue evidence="10">Young leaves</tissue>
    </source>
</reference>
<dbReference type="Pfam" id="PF17286">
    <property type="entry name" value="PRMT5_C"/>
    <property type="match status" value="1"/>
</dbReference>
<evidence type="ECO:0000256" key="3">
    <source>
        <dbReference type="ARBA" id="ARBA00022691"/>
    </source>
</evidence>
<dbReference type="Gene3D" id="3.40.50.150">
    <property type="entry name" value="Vaccinia Virus protein VP39"/>
    <property type="match status" value="1"/>
</dbReference>
<evidence type="ECO:0000259" key="8">
    <source>
        <dbReference type="Pfam" id="PF17286"/>
    </source>
</evidence>
<keyword evidence="9" id="KW-1185">Reference proteome</keyword>
<dbReference type="GO" id="GO:0006355">
    <property type="term" value="P:regulation of DNA-templated transcription"/>
    <property type="evidence" value="ECO:0007669"/>
    <property type="project" value="TreeGrafter"/>
</dbReference>
<feature type="binding site" evidence="5">
    <location>
        <begin position="416"/>
        <end position="417"/>
    </location>
    <ligand>
        <name>S-adenosyl-L-methionine</name>
        <dbReference type="ChEBI" id="CHEBI:59789"/>
    </ligand>
</feature>
<dbReference type="Pfam" id="PF17285">
    <property type="entry name" value="PRMT5_TIM"/>
    <property type="match status" value="1"/>
</dbReference>
<keyword evidence="2 4" id="KW-0808">Transferase</keyword>
<evidence type="ECO:0000256" key="4">
    <source>
        <dbReference type="PIRNR" id="PIRNR015894"/>
    </source>
</evidence>
<dbReference type="InterPro" id="IPR035075">
    <property type="entry name" value="PRMT5"/>
</dbReference>
<feature type="domain" description="PRMT5 oligomerisation" evidence="8">
    <location>
        <begin position="551"/>
        <end position="716"/>
    </location>
</feature>
<dbReference type="RefSeq" id="XP_027332876.1">
    <property type="nucleotide sequence ID" value="XM_027477075.1"/>
</dbReference>
<gene>
    <name evidence="10" type="primary">LOC113847793</name>
</gene>
<evidence type="ECO:0000256" key="1">
    <source>
        <dbReference type="ARBA" id="ARBA00022603"/>
    </source>
</evidence>
<dbReference type="PIRSF" id="PIRSF015894">
    <property type="entry name" value="Skb1_MeTrfase"/>
    <property type="match status" value="1"/>
</dbReference>
<evidence type="ECO:0000259" key="7">
    <source>
        <dbReference type="Pfam" id="PF17285"/>
    </source>
</evidence>
<proteinExistence type="inferred from homology"/>
<dbReference type="GO" id="GO:0032259">
    <property type="term" value="P:methylation"/>
    <property type="evidence" value="ECO:0007669"/>
    <property type="project" value="UniProtKB-KW"/>
</dbReference>
<name>A0A8B8JN20_ABRPR</name>
<feature type="domain" description="PRMT5 arginine-N-methyltransferase" evidence="6">
    <location>
        <begin position="403"/>
        <end position="548"/>
    </location>
</feature>
<evidence type="ECO:0000313" key="9">
    <source>
        <dbReference type="Proteomes" id="UP000694853"/>
    </source>
</evidence>
<organism evidence="9 10">
    <name type="scientific">Abrus precatorius</name>
    <name type="common">Indian licorice</name>
    <name type="synonym">Glycine abrus</name>
    <dbReference type="NCBI Taxonomy" id="3816"/>
    <lineage>
        <taxon>Eukaryota</taxon>
        <taxon>Viridiplantae</taxon>
        <taxon>Streptophyta</taxon>
        <taxon>Embryophyta</taxon>
        <taxon>Tracheophyta</taxon>
        <taxon>Spermatophyta</taxon>
        <taxon>Magnoliopsida</taxon>
        <taxon>eudicotyledons</taxon>
        <taxon>Gunneridae</taxon>
        <taxon>Pentapetalae</taxon>
        <taxon>rosids</taxon>
        <taxon>fabids</taxon>
        <taxon>Fabales</taxon>
        <taxon>Fabaceae</taxon>
        <taxon>Papilionoideae</taxon>
        <taxon>50 kb inversion clade</taxon>
        <taxon>NPAAA clade</taxon>
        <taxon>indigoferoid/millettioid clade</taxon>
        <taxon>Abreae</taxon>
        <taxon>Abrus</taxon>
    </lineage>
</organism>
<comment type="similarity">
    <text evidence="4">Belongs to the class I-like SAM-binding methyltransferase superfamily.</text>
</comment>
<dbReference type="InterPro" id="IPR007857">
    <property type="entry name" value="Arg_MeTrfase_PRMT5"/>
</dbReference>
<dbReference type="GO" id="GO:0005829">
    <property type="term" value="C:cytosol"/>
    <property type="evidence" value="ECO:0007669"/>
    <property type="project" value="TreeGrafter"/>
</dbReference>
<sequence>MSQASKNHGIRPWNPPSVGVETEFTYNLQKALDYNLDVGGFSFVLTPLVHCDYRPSVAQSLPDVVAMRLLPYGSSDFSVNPEEWHKHIIGKISSWIDLDSENESLRVDSEASLKQEIYWASYLSLQGCLLPTPKGTSCVNYARCVKQILQGLESNMELWLRIPFGMADDGCTASSPTWVHSWKIWNSFRQLCDHHSQLRVAVDIYRPLPPGNSYKRWYGEPVVAAIIDSEIFYTNNRARSYKNTKCLSTRHRKLISDLIDHSIQIIISDIQVQPNKTSEDTKGLDSAADKIAHPLRPCLDHIGYLCEQMNPLDEPQSFEGYFTATLASKYSLSLVLYFPLVIPDLDLSSFPFPILPLRLTFKRLLSVSYSDPPSLSTSLDVVVDVGGPAAEKKGVEPTKIYSEALVCDKYEKDHKKYSQYESAIRQALLDRFPKQKASKIPAVLIIAGAGRGPLVRASLNAAKKTGRVLRIYALENNPNVAMALKELIESEAWENIVTVITCNARSWVAPVKADILVSDLLGSFGDNELSPECIDGLQRFLKKDGISIPSSYTSFLQPLTASKLYNNIKKLKDILYFDTPYEVKIHKVYRIAPTQQVFSFHHPKCLDKESNQRYKKLHFVIPDDLGSAMVHGFAGYFDATLYKDVHLGIEPSTATPTVFTWFPMFFPLKTPICVDGGSTLEVHFWRCCDSTKIWYEWCITSPFTSQIHNCNGRSYRVNL</sequence>
<evidence type="ECO:0000313" key="10">
    <source>
        <dbReference type="RefSeq" id="XP_027332876.1"/>
    </source>
</evidence>
<dbReference type="Pfam" id="PF05185">
    <property type="entry name" value="PRMT5"/>
    <property type="match status" value="1"/>
</dbReference>
<keyword evidence="1 4" id="KW-0489">Methyltransferase</keyword>
<dbReference type="GO" id="GO:0005634">
    <property type="term" value="C:nucleus"/>
    <property type="evidence" value="ECO:0007669"/>
    <property type="project" value="TreeGrafter"/>
</dbReference>
<feature type="binding site" evidence="5">
    <location>
        <position position="475"/>
    </location>
    <ligand>
        <name>S-adenosyl-L-methionine</name>
        <dbReference type="ChEBI" id="CHEBI:59789"/>
    </ligand>
</feature>
<evidence type="ECO:0000259" key="6">
    <source>
        <dbReference type="Pfam" id="PF05185"/>
    </source>
</evidence>
<dbReference type="AlphaFoldDB" id="A0A8B8JN20"/>
<dbReference type="FunFam" id="2.70.160.11:FF:000003">
    <property type="entry name" value="Protein arginine N-methyltransferase 5"/>
    <property type="match status" value="1"/>
</dbReference>
<dbReference type="Proteomes" id="UP000694853">
    <property type="component" value="Unplaced"/>
</dbReference>
<feature type="binding site" evidence="5">
    <location>
        <position position="369"/>
    </location>
    <ligand>
        <name>S-adenosyl-L-methionine</name>
        <dbReference type="ChEBI" id="CHEBI:59789"/>
    </ligand>
</feature>
<evidence type="ECO:0000256" key="5">
    <source>
        <dbReference type="PIRSR" id="PIRSR015894-2"/>
    </source>
</evidence>
<evidence type="ECO:0000256" key="2">
    <source>
        <dbReference type="ARBA" id="ARBA00022679"/>
    </source>
</evidence>
<dbReference type="Gene3D" id="3.20.20.150">
    <property type="entry name" value="Divalent-metal-dependent TIM barrel enzymes"/>
    <property type="match status" value="1"/>
</dbReference>
<dbReference type="Gene3D" id="2.70.160.11">
    <property type="entry name" value="Hnrnp arginine n-methyltransferase1"/>
    <property type="match status" value="1"/>
</dbReference>
<dbReference type="InterPro" id="IPR035248">
    <property type="entry name" value="PRMT5_C"/>
</dbReference>
<dbReference type="KEGG" id="aprc:113847793"/>
<dbReference type="PANTHER" id="PTHR10738">
    <property type="entry name" value="PROTEIN ARGININE N-METHYLTRANSFERASE 5"/>
    <property type="match status" value="1"/>
</dbReference>
<reference evidence="9" key="1">
    <citation type="journal article" date="2019" name="Toxins">
        <title>Detection of Abrin-Like and Prepropulchellin-Like Toxin Genes and Transcripts Using Whole Genome Sequencing and Full-Length Transcript Sequencing of Abrus precatorius.</title>
        <authorList>
            <person name="Hovde B.T."/>
            <person name="Daligault H.E."/>
            <person name="Hanschen E.R."/>
            <person name="Kunde Y.A."/>
            <person name="Johnson M.B."/>
            <person name="Starkenburg S.R."/>
            <person name="Johnson S.L."/>
        </authorList>
    </citation>
    <scope>NUCLEOTIDE SEQUENCE [LARGE SCALE GENOMIC DNA]</scope>
</reference>
<dbReference type="GeneID" id="113847793"/>
<keyword evidence="3 4" id="KW-0949">S-adenosyl-L-methionine</keyword>
<protein>
    <recommendedName>
        <fullName evidence="4">Protein arginine N-methyltransferase</fullName>
    </recommendedName>
</protein>
<dbReference type="GO" id="GO:0016274">
    <property type="term" value="F:protein-arginine N-methyltransferase activity"/>
    <property type="evidence" value="ECO:0007669"/>
    <property type="project" value="InterPro"/>
</dbReference>
<accession>A0A8B8JN20</accession>
<dbReference type="InterPro" id="IPR035247">
    <property type="entry name" value="PRMT5_TIM"/>
</dbReference>